<accession>A0ABP8PGW2</accession>
<dbReference type="Pfam" id="PF13439">
    <property type="entry name" value="Glyco_transf_4"/>
    <property type="match status" value="1"/>
</dbReference>
<evidence type="ECO:0000313" key="5">
    <source>
        <dbReference type="EMBL" id="GAA4485977.1"/>
    </source>
</evidence>
<protein>
    <recommendedName>
        <fullName evidence="7">D-inositol 3-phosphate glycosyltransferase</fullName>
    </recommendedName>
</protein>
<keyword evidence="1" id="KW-0328">Glycosyltransferase</keyword>
<evidence type="ECO:0000313" key="6">
    <source>
        <dbReference type="Proteomes" id="UP001500731"/>
    </source>
</evidence>
<dbReference type="Pfam" id="PF13692">
    <property type="entry name" value="Glyco_trans_1_4"/>
    <property type="match status" value="1"/>
</dbReference>
<evidence type="ECO:0008006" key="7">
    <source>
        <dbReference type="Google" id="ProtNLM"/>
    </source>
</evidence>
<gene>
    <name evidence="5" type="ORF">GCM10023171_21160</name>
</gene>
<feature type="domain" description="Glycosyl transferase family 1" evidence="3">
    <location>
        <begin position="586"/>
        <end position="711"/>
    </location>
</feature>
<keyword evidence="6" id="KW-1185">Reference proteome</keyword>
<dbReference type="RefSeq" id="WP_345186777.1">
    <property type="nucleotide sequence ID" value="NZ_BAABGP010000014.1"/>
</dbReference>
<dbReference type="Pfam" id="PF00534">
    <property type="entry name" value="Glycos_transf_1"/>
    <property type="match status" value="1"/>
</dbReference>
<name>A0ABP8PGW2_9MICO</name>
<comment type="caution">
    <text evidence="5">The sequence shown here is derived from an EMBL/GenBank/DDBJ whole genome shotgun (WGS) entry which is preliminary data.</text>
</comment>
<reference evidence="6" key="1">
    <citation type="journal article" date="2019" name="Int. J. Syst. Evol. Microbiol.">
        <title>The Global Catalogue of Microorganisms (GCM) 10K type strain sequencing project: providing services to taxonomists for standard genome sequencing and annotation.</title>
        <authorList>
            <consortium name="The Broad Institute Genomics Platform"/>
            <consortium name="The Broad Institute Genome Sequencing Center for Infectious Disease"/>
            <person name="Wu L."/>
            <person name="Ma J."/>
        </authorList>
    </citation>
    <scope>NUCLEOTIDE SEQUENCE [LARGE SCALE GENOMIC DNA]</scope>
    <source>
        <strain evidence="6">JCM 17839</strain>
    </source>
</reference>
<dbReference type="InterPro" id="IPR028098">
    <property type="entry name" value="Glyco_trans_4-like_N"/>
</dbReference>
<evidence type="ECO:0000259" key="4">
    <source>
        <dbReference type="Pfam" id="PF13439"/>
    </source>
</evidence>
<evidence type="ECO:0000256" key="2">
    <source>
        <dbReference type="ARBA" id="ARBA00022679"/>
    </source>
</evidence>
<dbReference type="PANTHER" id="PTHR12526:SF510">
    <property type="entry name" value="D-INOSITOL 3-PHOSPHATE GLYCOSYLTRANSFERASE"/>
    <property type="match status" value="1"/>
</dbReference>
<dbReference type="PANTHER" id="PTHR12526">
    <property type="entry name" value="GLYCOSYLTRANSFERASE"/>
    <property type="match status" value="1"/>
</dbReference>
<evidence type="ECO:0000259" key="3">
    <source>
        <dbReference type="Pfam" id="PF00534"/>
    </source>
</evidence>
<dbReference type="Proteomes" id="UP001500731">
    <property type="component" value="Unassembled WGS sequence"/>
</dbReference>
<keyword evidence="2" id="KW-0808">Transferase</keyword>
<sequence>MSESSAALDPTRVLVVCDLIAPGGGPTGYTYNLRAALARTDSPDVDVRFAGLVLEQRNRATGEPRPAPARTRRTPSIRRIVGRIRHEIGHALKSGMTPRLRAQIAAADVVVFQGFQDPRRLRFARSRGKATWYMPHSPTLSGDEFAMMNAGRAPGKVARTRRRMIRDERALFRLADRVVFPTWGAAGVYVDAFGGILATTPTRYVLSGVPRPVLRETAGDDGDADPAILFVGRYVAHKGYDLFLAAAEALAAERPDLRFCTLGAGPDRRASDAVHDLGWLDDPTPAIARARFLVIPNRTAYFDLLPLEAAALGKGLVFTAVGGNVDQQALLPDSVLCAPSELAAGIEQGIELSADPAWGHANAAAYEQVFTDERMAERWLALFREWRSERGAERRALWLVPVAPIGGVARHVLDATRAGIPGWRITVLCPEGALAERLRAQDTPVITGAFGPDAGFVASRRTVAEAVRATDPEVVHSHLAYADIVSAWTRLPRTARRFTTEHGIALDDGVYHRSSAQARLMALVHRERFRRFAGAIAVSRATRDAMIAKWRVRRPVVVIPNGVDAPEQPRTPAAGTDRTTAPGLRILSLSRLSAEKRIDRLIEAFARLHAAHPEATLTVAGEGPQRDELVALADRLGVPVDFPGFVDPEAAMAGADVIAQLSVWENCSYTLLDAVARGLRVVASDVGGNGDIVGPERCVDPDDRAATAAALAGARRVPRDRLTTPGDMTAAIGRAYRPAGEEARC</sequence>
<dbReference type="CDD" id="cd03801">
    <property type="entry name" value="GT4_PimA-like"/>
    <property type="match status" value="2"/>
</dbReference>
<dbReference type="EMBL" id="BAABGP010000014">
    <property type="protein sequence ID" value="GAA4485977.1"/>
    <property type="molecule type" value="Genomic_DNA"/>
</dbReference>
<evidence type="ECO:0000256" key="1">
    <source>
        <dbReference type="ARBA" id="ARBA00022676"/>
    </source>
</evidence>
<dbReference type="Gene3D" id="3.40.50.2000">
    <property type="entry name" value="Glycogen Phosphorylase B"/>
    <property type="match status" value="3"/>
</dbReference>
<organism evidence="5 6">
    <name type="scientific">Microbacterium panaciterrae</name>
    <dbReference type="NCBI Taxonomy" id="985759"/>
    <lineage>
        <taxon>Bacteria</taxon>
        <taxon>Bacillati</taxon>
        <taxon>Actinomycetota</taxon>
        <taxon>Actinomycetes</taxon>
        <taxon>Micrococcales</taxon>
        <taxon>Microbacteriaceae</taxon>
        <taxon>Microbacterium</taxon>
    </lineage>
</organism>
<dbReference type="InterPro" id="IPR001296">
    <property type="entry name" value="Glyco_trans_1"/>
</dbReference>
<proteinExistence type="predicted"/>
<feature type="domain" description="Glycosyltransferase subfamily 4-like N-terminal" evidence="4">
    <location>
        <begin position="405"/>
        <end position="564"/>
    </location>
</feature>
<dbReference type="SUPFAM" id="SSF53756">
    <property type="entry name" value="UDP-Glycosyltransferase/glycogen phosphorylase"/>
    <property type="match status" value="2"/>
</dbReference>